<sequence length="140" mass="15420">MALTPVKKLSEVGNRLRKNFELKTLLLNPNATEQFVIDCGKSAIVQRLEVDGPCVVEVFGTENHSPILDQTPYRFVAVAGHLVDDGSTTLRDGTVIKSRQYSIFVNLETPGKPQVYGQITNSQPVAASITIKLMYLTVED</sequence>
<proteinExistence type="predicted"/>
<organism evidence="1">
    <name type="scientific">Myoviridae sp. ctshb19</name>
    <dbReference type="NCBI Taxonomy" id="2825194"/>
    <lineage>
        <taxon>Viruses</taxon>
        <taxon>Duplodnaviria</taxon>
        <taxon>Heunggongvirae</taxon>
        <taxon>Uroviricota</taxon>
        <taxon>Caudoviricetes</taxon>
    </lineage>
</organism>
<protein>
    <submittedName>
        <fullName evidence="1">Uncharacterized protein</fullName>
    </submittedName>
</protein>
<accession>A0A8S5UGZ4</accession>
<reference evidence="1" key="1">
    <citation type="journal article" date="2021" name="Proc. Natl. Acad. Sci. U.S.A.">
        <title>A Catalog of Tens of Thousands of Viruses from Human Metagenomes Reveals Hidden Associations with Chronic Diseases.</title>
        <authorList>
            <person name="Tisza M.J."/>
            <person name="Buck C.B."/>
        </authorList>
    </citation>
    <scope>NUCLEOTIDE SEQUENCE</scope>
    <source>
        <strain evidence="1">Ctshb19</strain>
    </source>
</reference>
<name>A0A8S5UGZ4_9CAUD</name>
<evidence type="ECO:0000313" key="1">
    <source>
        <dbReference type="EMBL" id="DAF93757.1"/>
    </source>
</evidence>
<dbReference type="EMBL" id="BK016086">
    <property type="protein sequence ID" value="DAF93757.1"/>
    <property type="molecule type" value="Genomic_DNA"/>
</dbReference>